<dbReference type="GO" id="GO:0016780">
    <property type="term" value="F:phosphotransferase activity, for other substituted phosphate groups"/>
    <property type="evidence" value="ECO:0007669"/>
    <property type="project" value="TreeGrafter"/>
</dbReference>
<sequence length="470" mass="54436">MKNYAHRFKIALLFLGDLFVLYLALWLLLWLRYWPGVKIGLWNLHFFSFSILFPVWLVILAAFGFYDLRQFRLGSMRLGSMTEARRFLLRLSQALLINFFLTILFFYFIPQLLIEPRRNLALLTAMAAAFLLGWRYLANLLFLRTAASKILFLGINREVTEFSAYLLKNPQFGQKPVAFISTDGKESKSIPLPLPVWPQNENLSYLIRDLGVDILVITPEIKENRVLTKSLLQILPLGVAIAEFTNFYEITMGKIPLSLIKEIWFLENLIGLKKPVYEFFKRAADIVLAVLLLIPITVAIPLIALAIKLNSPGRIFFWQKRAGRGGKEFWLIKFRSMTEGAEKAGGYKEKAGGKDPRHTIVGQFLRRNYLDELPQILNILKGEMSFVGPRPERPEFVEKLKEEVPFYEMRLLVTPGITGWAQVNMENDASVEDAPEKMQYDLYYIKNLSFWLDLLIMARTFFTLLRRQGR</sequence>
<feature type="domain" description="Bacterial sugar transferase" evidence="8">
    <location>
        <begin position="281"/>
        <end position="465"/>
    </location>
</feature>
<accession>A0A0G1ZG55</accession>
<gene>
    <name evidence="9" type="ORF">UY61_C0087G0007</name>
</gene>
<comment type="subcellular location">
    <subcellularLocation>
        <location evidence="1">Membrane</location>
        <topology evidence="1">Multi-pass membrane protein</topology>
    </subcellularLocation>
</comment>
<evidence type="ECO:0000256" key="5">
    <source>
        <dbReference type="ARBA" id="ARBA00022989"/>
    </source>
</evidence>
<dbReference type="PANTHER" id="PTHR30576:SF0">
    <property type="entry name" value="UNDECAPRENYL-PHOSPHATE N-ACETYLGALACTOSAMINYL 1-PHOSPHATE TRANSFERASE-RELATED"/>
    <property type="match status" value="1"/>
</dbReference>
<keyword evidence="3 9" id="KW-0808">Transferase</keyword>
<feature type="transmembrane region" description="Helical" evidence="7">
    <location>
        <begin position="121"/>
        <end position="143"/>
    </location>
</feature>
<dbReference type="InterPro" id="IPR017475">
    <property type="entry name" value="EPS_sugar_tfrase"/>
</dbReference>
<dbReference type="Proteomes" id="UP000034201">
    <property type="component" value="Unassembled WGS sequence"/>
</dbReference>
<proteinExistence type="inferred from homology"/>
<comment type="caution">
    <text evidence="9">The sequence shown here is derived from an EMBL/GenBank/DDBJ whole genome shotgun (WGS) entry which is preliminary data.</text>
</comment>
<evidence type="ECO:0000256" key="7">
    <source>
        <dbReference type="SAM" id="Phobius"/>
    </source>
</evidence>
<dbReference type="NCBIfam" id="TIGR03025">
    <property type="entry name" value="EPS_sugtrans"/>
    <property type="match status" value="1"/>
</dbReference>
<dbReference type="Gene3D" id="3.40.50.720">
    <property type="entry name" value="NAD(P)-binding Rossmann-like Domain"/>
    <property type="match status" value="1"/>
</dbReference>
<reference evidence="9 10" key="1">
    <citation type="journal article" date="2015" name="Nature">
        <title>rRNA introns, odd ribosomes, and small enigmatic genomes across a large radiation of phyla.</title>
        <authorList>
            <person name="Brown C.T."/>
            <person name="Hug L.A."/>
            <person name="Thomas B.C."/>
            <person name="Sharon I."/>
            <person name="Castelle C.J."/>
            <person name="Singh A."/>
            <person name="Wilkins M.J."/>
            <person name="Williams K.H."/>
            <person name="Banfield J.F."/>
        </authorList>
    </citation>
    <scope>NUCLEOTIDE SEQUENCE [LARGE SCALE GENOMIC DNA]</scope>
</reference>
<evidence type="ECO:0000259" key="8">
    <source>
        <dbReference type="Pfam" id="PF02397"/>
    </source>
</evidence>
<keyword evidence="5 7" id="KW-1133">Transmembrane helix</keyword>
<comment type="similarity">
    <text evidence="2">Belongs to the bacterial sugar transferase family.</text>
</comment>
<dbReference type="AlphaFoldDB" id="A0A0G1ZG55"/>
<dbReference type="InterPro" id="IPR003362">
    <property type="entry name" value="Bact_transf"/>
</dbReference>
<feature type="transmembrane region" description="Helical" evidence="7">
    <location>
        <begin position="87"/>
        <end position="109"/>
    </location>
</feature>
<organism evidence="9 10">
    <name type="scientific">Candidatus Adlerbacteria bacterium GW2011_GWC1_50_9</name>
    <dbReference type="NCBI Taxonomy" id="1618608"/>
    <lineage>
        <taxon>Bacteria</taxon>
        <taxon>Candidatus Adleribacteriota</taxon>
    </lineage>
</organism>
<evidence type="ECO:0000313" key="9">
    <source>
        <dbReference type="EMBL" id="KKW18269.1"/>
    </source>
</evidence>
<evidence type="ECO:0000256" key="4">
    <source>
        <dbReference type="ARBA" id="ARBA00022692"/>
    </source>
</evidence>
<evidence type="ECO:0000313" key="10">
    <source>
        <dbReference type="Proteomes" id="UP000034201"/>
    </source>
</evidence>
<keyword evidence="6 7" id="KW-0472">Membrane</keyword>
<dbReference type="PANTHER" id="PTHR30576">
    <property type="entry name" value="COLANIC BIOSYNTHESIS UDP-GLUCOSE LIPID CARRIER TRANSFERASE"/>
    <property type="match status" value="1"/>
</dbReference>
<feature type="transmembrane region" description="Helical" evidence="7">
    <location>
        <begin position="12"/>
        <end position="34"/>
    </location>
</feature>
<evidence type="ECO:0000256" key="1">
    <source>
        <dbReference type="ARBA" id="ARBA00004141"/>
    </source>
</evidence>
<feature type="transmembrane region" description="Helical" evidence="7">
    <location>
        <begin position="283"/>
        <end position="307"/>
    </location>
</feature>
<dbReference type="Pfam" id="PF02397">
    <property type="entry name" value="Bac_transf"/>
    <property type="match status" value="1"/>
</dbReference>
<feature type="transmembrane region" description="Helical" evidence="7">
    <location>
        <begin position="46"/>
        <end position="66"/>
    </location>
</feature>
<protein>
    <submittedName>
        <fullName evidence="9">Sugar transferase</fullName>
    </submittedName>
</protein>
<dbReference type="EMBL" id="LCQQ01000087">
    <property type="protein sequence ID" value="KKW18269.1"/>
    <property type="molecule type" value="Genomic_DNA"/>
</dbReference>
<name>A0A0G1ZG55_9BACT</name>
<dbReference type="GO" id="GO:0016020">
    <property type="term" value="C:membrane"/>
    <property type="evidence" value="ECO:0007669"/>
    <property type="project" value="UniProtKB-SubCell"/>
</dbReference>
<keyword evidence="4 7" id="KW-0812">Transmembrane</keyword>
<evidence type="ECO:0000256" key="6">
    <source>
        <dbReference type="ARBA" id="ARBA00023136"/>
    </source>
</evidence>
<dbReference type="PATRIC" id="fig|1618608.3.peg.974"/>
<evidence type="ECO:0000256" key="2">
    <source>
        <dbReference type="ARBA" id="ARBA00006464"/>
    </source>
</evidence>
<evidence type="ECO:0000256" key="3">
    <source>
        <dbReference type="ARBA" id="ARBA00022679"/>
    </source>
</evidence>